<dbReference type="Proteomes" id="UP001054945">
    <property type="component" value="Unassembled WGS sequence"/>
</dbReference>
<comment type="caution">
    <text evidence="1">The sequence shown here is derived from an EMBL/GenBank/DDBJ whole genome shotgun (WGS) entry which is preliminary data.</text>
</comment>
<sequence>MSTTKIPAVALTRALEGKRKRGGPMLTWRRMAESERNLEGWVSWSEITFKGNTNVLTYSISKQPQSRFSFERRVYSTKHSFTLLKPLFEKELCFKPSSIRPNVVSQLAGSQLRFSNCFPADLQ</sequence>
<name>A0AAV4UVK8_CAEEX</name>
<evidence type="ECO:0000313" key="1">
    <source>
        <dbReference type="EMBL" id="GIY61683.1"/>
    </source>
</evidence>
<reference evidence="1 2" key="1">
    <citation type="submission" date="2021-06" db="EMBL/GenBank/DDBJ databases">
        <title>Caerostris extrusa draft genome.</title>
        <authorList>
            <person name="Kono N."/>
            <person name="Arakawa K."/>
        </authorList>
    </citation>
    <scope>NUCLEOTIDE SEQUENCE [LARGE SCALE GENOMIC DNA]</scope>
</reference>
<dbReference type="EMBL" id="BPLR01013499">
    <property type="protein sequence ID" value="GIY61683.1"/>
    <property type="molecule type" value="Genomic_DNA"/>
</dbReference>
<gene>
    <name evidence="1" type="ORF">CEXT_39381</name>
</gene>
<protein>
    <submittedName>
        <fullName evidence="1">Uncharacterized protein</fullName>
    </submittedName>
</protein>
<keyword evidence="2" id="KW-1185">Reference proteome</keyword>
<evidence type="ECO:0000313" key="2">
    <source>
        <dbReference type="Proteomes" id="UP001054945"/>
    </source>
</evidence>
<organism evidence="1 2">
    <name type="scientific">Caerostris extrusa</name>
    <name type="common">Bark spider</name>
    <name type="synonym">Caerostris bankana</name>
    <dbReference type="NCBI Taxonomy" id="172846"/>
    <lineage>
        <taxon>Eukaryota</taxon>
        <taxon>Metazoa</taxon>
        <taxon>Ecdysozoa</taxon>
        <taxon>Arthropoda</taxon>
        <taxon>Chelicerata</taxon>
        <taxon>Arachnida</taxon>
        <taxon>Araneae</taxon>
        <taxon>Araneomorphae</taxon>
        <taxon>Entelegynae</taxon>
        <taxon>Araneoidea</taxon>
        <taxon>Araneidae</taxon>
        <taxon>Caerostris</taxon>
    </lineage>
</organism>
<proteinExistence type="predicted"/>
<accession>A0AAV4UVK8</accession>
<dbReference type="AlphaFoldDB" id="A0AAV4UVK8"/>